<evidence type="ECO:0000256" key="2">
    <source>
        <dbReference type="ARBA" id="ARBA00004541"/>
    </source>
</evidence>
<dbReference type="AlphaFoldDB" id="A0A9X6RNW3"/>
<keyword evidence="4" id="KW-0967">Endosome</keyword>
<dbReference type="GO" id="GO:0006886">
    <property type="term" value="P:intracellular protein transport"/>
    <property type="evidence" value="ECO:0007669"/>
    <property type="project" value="TreeGrafter"/>
</dbReference>
<evidence type="ECO:0000256" key="1">
    <source>
        <dbReference type="ARBA" id="ARBA00004412"/>
    </source>
</evidence>
<sequence>MGQLSAEVQYLKRNLEVSRKDQWIRITPREMVWRIMRNKPFSLENYRSIEEKVVLLDQALNLHDTNAILHLKNTLSLALFVEEMAKKPDAVDQYLDYLKEEWCHQECLDFLERLGRTEKPTLFMAVWNRSANNVQEVRLNGGRNKAQSAKFLFFKCRCVASSSVGCGSPDRLSSALESTSSARPRCPLLMG</sequence>
<evidence type="ECO:0000313" key="7">
    <source>
        <dbReference type="Proteomes" id="UP000192578"/>
    </source>
</evidence>
<dbReference type="InterPro" id="IPR040057">
    <property type="entry name" value="Spe-39"/>
</dbReference>
<dbReference type="PANTHER" id="PTHR13364">
    <property type="entry name" value="DEFECTIVE SPERMATOGENESIS PROTEIN 39"/>
    <property type="match status" value="1"/>
</dbReference>
<protein>
    <submittedName>
        <fullName evidence="6">Uncharacterized protein</fullName>
    </submittedName>
</protein>
<keyword evidence="5" id="KW-0968">Cytoplasmic vesicle</keyword>
<dbReference type="GO" id="GO:0005770">
    <property type="term" value="C:late endosome"/>
    <property type="evidence" value="ECO:0007669"/>
    <property type="project" value="UniProtKB-SubCell"/>
</dbReference>
<dbReference type="Proteomes" id="UP000192578">
    <property type="component" value="Unassembled WGS sequence"/>
</dbReference>
<dbReference type="EMBL" id="MTYJ01000368">
    <property type="protein sequence ID" value="OWA54066.1"/>
    <property type="molecule type" value="Genomic_DNA"/>
</dbReference>
<organism evidence="6 7">
    <name type="scientific">Hypsibius exemplaris</name>
    <name type="common">Freshwater tardigrade</name>
    <dbReference type="NCBI Taxonomy" id="2072580"/>
    <lineage>
        <taxon>Eukaryota</taxon>
        <taxon>Metazoa</taxon>
        <taxon>Ecdysozoa</taxon>
        <taxon>Tardigrada</taxon>
        <taxon>Eutardigrada</taxon>
        <taxon>Parachela</taxon>
        <taxon>Hypsibioidea</taxon>
        <taxon>Hypsibiidae</taxon>
        <taxon>Hypsibius</taxon>
    </lineage>
</organism>
<gene>
    <name evidence="6" type="ORF">BV898_18487</name>
</gene>
<evidence type="ECO:0000313" key="6">
    <source>
        <dbReference type="EMBL" id="OWA54066.1"/>
    </source>
</evidence>
<evidence type="ECO:0000256" key="4">
    <source>
        <dbReference type="ARBA" id="ARBA00022753"/>
    </source>
</evidence>
<dbReference type="OrthoDB" id="9977282at2759"/>
<name>A0A9X6RNW3_HYPEX</name>
<dbReference type="GO" id="GO:0005769">
    <property type="term" value="C:early endosome"/>
    <property type="evidence" value="ECO:0007669"/>
    <property type="project" value="UniProtKB-SubCell"/>
</dbReference>
<evidence type="ECO:0000256" key="5">
    <source>
        <dbReference type="ARBA" id="ARBA00023329"/>
    </source>
</evidence>
<comment type="caution">
    <text evidence="6">The sequence shown here is derived from an EMBL/GenBank/DDBJ whole genome shotgun (WGS) entry which is preliminary data.</text>
</comment>
<dbReference type="PANTHER" id="PTHR13364:SF6">
    <property type="entry name" value="SPERMATOGENESIS-DEFECTIVE PROTEIN 39 HOMOLOG"/>
    <property type="match status" value="1"/>
</dbReference>
<evidence type="ECO:0000256" key="3">
    <source>
        <dbReference type="ARBA" id="ARBA00004603"/>
    </source>
</evidence>
<reference evidence="7" key="1">
    <citation type="submission" date="2017-01" db="EMBL/GenBank/DDBJ databases">
        <title>Comparative genomics of anhydrobiosis in the tardigrade Hypsibius dujardini.</title>
        <authorList>
            <person name="Yoshida Y."/>
            <person name="Koutsovoulos G."/>
            <person name="Laetsch D."/>
            <person name="Stevens L."/>
            <person name="Kumar S."/>
            <person name="Horikawa D."/>
            <person name="Ishino K."/>
            <person name="Komine S."/>
            <person name="Tomita M."/>
            <person name="Blaxter M."/>
            <person name="Arakawa K."/>
        </authorList>
    </citation>
    <scope>NUCLEOTIDE SEQUENCE [LARGE SCALE GENOMIC DNA]</scope>
    <source>
        <strain evidence="7">Z151</strain>
    </source>
</reference>
<dbReference type="GO" id="GO:0007034">
    <property type="term" value="P:vacuolar transport"/>
    <property type="evidence" value="ECO:0007669"/>
    <property type="project" value="TreeGrafter"/>
</dbReference>
<accession>A0A9X6RNW3</accession>
<proteinExistence type="predicted"/>
<comment type="subcellular location">
    <subcellularLocation>
        <location evidence="2">Cytoplasmic vesicle</location>
    </subcellularLocation>
    <subcellularLocation>
        <location evidence="1">Early endosome</location>
    </subcellularLocation>
    <subcellularLocation>
        <location evidence="3">Late endosome</location>
    </subcellularLocation>
</comment>
<keyword evidence="7" id="KW-1185">Reference proteome</keyword>